<keyword evidence="2" id="KW-0902">Two-component regulatory system</keyword>
<evidence type="ECO:0000256" key="2">
    <source>
        <dbReference type="ARBA" id="ARBA00023012"/>
    </source>
</evidence>
<feature type="domain" description="Response regulatory" evidence="5">
    <location>
        <begin position="2"/>
        <end position="116"/>
    </location>
</feature>
<dbReference type="EMBL" id="JACCQK010000445">
    <property type="protein sequence ID" value="MBG0779783.1"/>
    <property type="molecule type" value="Genomic_DNA"/>
</dbReference>
<gene>
    <name evidence="6" type="ORF">H0S81_07635</name>
</gene>
<dbReference type="PANTHER" id="PTHR44591:SF14">
    <property type="entry name" value="PROTEIN PILG"/>
    <property type="match status" value="1"/>
</dbReference>
<evidence type="ECO:0000313" key="7">
    <source>
        <dbReference type="Proteomes" id="UP000706172"/>
    </source>
</evidence>
<proteinExistence type="predicted"/>
<organism evidence="6 7">
    <name type="scientific">Desulfotignum balticum</name>
    <dbReference type="NCBI Taxonomy" id="115781"/>
    <lineage>
        <taxon>Bacteria</taxon>
        <taxon>Pseudomonadati</taxon>
        <taxon>Thermodesulfobacteriota</taxon>
        <taxon>Desulfobacteria</taxon>
        <taxon>Desulfobacterales</taxon>
        <taxon>Desulfobacteraceae</taxon>
        <taxon>Desulfotignum</taxon>
    </lineage>
</organism>
<feature type="region of interest" description="Disordered" evidence="4">
    <location>
        <begin position="120"/>
        <end position="140"/>
    </location>
</feature>
<dbReference type="InterPro" id="IPR011006">
    <property type="entry name" value="CheY-like_superfamily"/>
</dbReference>
<name>A0A931CS78_9BACT</name>
<dbReference type="Gene3D" id="3.40.50.2300">
    <property type="match status" value="1"/>
</dbReference>
<dbReference type="Pfam" id="PF00072">
    <property type="entry name" value="Response_reg"/>
    <property type="match status" value="1"/>
</dbReference>
<dbReference type="InterPro" id="IPR001789">
    <property type="entry name" value="Sig_transdc_resp-reg_receiver"/>
</dbReference>
<dbReference type="InterPro" id="IPR050595">
    <property type="entry name" value="Bact_response_regulator"/>
</dbReference>
<evidence type="ECO:0000256" key="4">
    <source>
        <dbReference type="SAM" id="MobiDB-lite"/>
    </source>
</evidence>
<reference evidence="6" key="1">
    <citation type="submission" date="2020-07" db="EMBL/GenBank/DDBJ databases">
        <title>Severe corrosion of carbon steel in oil field produced water can be linked to methanogenic archaea containing a special type of NiFe hydrogenase.</title>
        <authorList>
            <person name="Lahme S."/>
            <person name="Mand J."/>
            <person name="Longwell J."/>
            <person name="Smith R."/>
            <person name="Enning D."/>
        </authorList>
    </citation>
    <scope>NUCLEOTIDE SEQUENCE</scope>
    <source>
        <strain evidence="6">MIC098Bin6</strain>
    </source>
</reference>
<dbReference type="SMART" id="SM00448">
    <property type="entry name" value="REC"/>
    <property type="match status" value="1"/>
</dbReference>
<dbReference type="SUPFAM" id="SSF52172">
    <property type="entry name" value="CheY-like"/>
    <property type="match status" value="1"/>
</dbReference>
<dbReference type="GO" id="GO:0000160">
    <property type="term" value="P:phosphorelay signal transduction system"/>
    <property type="evidence" value="ECO:0007669"/>
    <property type="project" value="UniProtKB-KW"/>
</dbReference>
<evidence type="ECO:0000259" key="5">
    <source>
        <dbReference type="PROSITE" id="PS50110"/>
    </source>
</evidence>
<feature type="modified residue" description="4-aspartylphosphate" evidence="3">
    <location>
        <position position="51"/>
    </location>
</feature>
<evidence type="ECO:0000256" key="1">
    <source>
        <dbReference type="ARBA" id="ARBA00022553"/>
    </source>
</evidence>
<dbReference type="PROSITE" id="PS50110">
    <property type="entry name" value="RESPONSE_REGULATORY"/>
    <property type="match status" value="1"/>
</dbReference>
<protein>
    <submittedName>
        <fullName evidence="6">Response regulator</fullName>
    </submittedName>
</protein>
<keyword evidence="1 3" id="KW-0597">Phosphoprotein</keyword>
<dbReference type="AlphaFoldDB" id="A0A931CS78"/>
<accession>A0A931CS78</accession>
<dbReference type="Proteomes" id="UP000706172">
    <property type="component" value="Unassembled WGS sequence"/>
</dbReference>
<dbReference type="PANTHER" id="PTHR44591">
    <property type="entry name" value="STRESS RESPONSE REGULATOR PROTEIN 1"/>
    <property type="match status" value="1"/>
</dbReference>
<evidence type="ECO:0000313" key="6">
    <source>
        <dbReference type="EMBL" id="MBG0779783.1"/>
    </source>
</evidence>
<comment type="caution">
    <text evidence="6">The sequence shown here is derived from an EMBL/GenBank/DDBJ whole genome shotgun (WGS) entry which is preliminary data.</text>
</comment>
<evidence type="ECO:0000256" key="3">
    <source>
        <dbReference type="PROSITE-ProRule" id="PRU00169"/>
    </source>
</evidence>
<sequence>MKLLFIDDEQTFLKYLAKRMALEGFEVKTTFSGEEGVAAAAKEPFDVAVVDLQMPGIDGIEVQKLLKDLQPDLPCIVLTGHGSVENALESGKYNAFKFLSKPVDMDTLIQTIQAAYDHRVEKQSKQDPPDTSPAAKGPVSKLFQKFRHLYGVEK</sequence>